<feature type="transmembrane region" description="Helical" evidence="6">
    <location>
        <begin position="289"/>
        <end position="312"/>
    </location>
</feature>
<feature type="transmembrane region" description="Helical" evidence="6">
    <location>
        <begin position="136"/>
        <end position="155"/>
    </location>
</feature>
<keyword evidence="8" id="KW-1185">Reference proteome</keyword>
<dbReference type="Gene3D" id="1.20.1740.10">
    <property type="entry name" value="Amino acid/polyamine transporter I"/>
    <property type="match status" value="1"/>
</dbReference>
<evidence type="ECO:0000256" key="4">
    <source>
        <dbReference type="ARBA" id="ARBA00022989"/>
    </source>
</evidence>
<gene>
    <name evidence="7" type="primary">eat</name>
    <name evidence="7" type="ORF">K2U94_14170</name>
</gene>
<feature type="transmembrane region" description="Helical" evidence="6">
    <location>
        <begin position="97"/>
        <end position="124"/>
    </location>
</feature>
<keyword evidence="4 6" id="KW-1133">Transmembrane helix</keyword>
<feature type="transmembrane region" description="Helical" evidence="6">
    <location>
        <begin position="162"/>
        <end position="185"/>
    </location>
</feature>
<dbReference type="PIRSF" id="PIRSF006060">
    <property type="entry name" value="AA_transporter"/>
    <property type="match status" value="1"/>
</dbReference>
<comment type="caution">
    <text evidence="7">The sequence shown here is derived from an EMBL/GenBank/DDBJ whole genome shotgun (WGS) entry which is preliminary data.</text>
</comment>
<evidence type="ECO:0000256" key="6">
    <source>
        <dbReference type="SAM" id="Phobius"/>
    </source>
</evidence>
<dbReference type="InterPro" id="IPR050367">
    <property type="entry name" value="APC_superfamily"/>
</dbReference>
<evidence type="ECO:0000256" key="5">
    <source>
        <dbReference type="ARBA" id="ARBA00023136"/>
    </source>
</evidence>
<feature type="transmembrane region" description="Helical" evidence="6">
    <location>
        <begin position="239"/>
        <end position="262"/>
    </location>
</feature>
<name>A0ABS9ZA18_9HYPH</name>
<feature type="transmembrane region" description="Helical" evidence="6">
    <location>
        <begin position="205"/>
        <end position="227"/>
    </location>
</feature>
<feature type="transmembrane region" description="Helical" evidence="6">
    <location>
        <begin position="406"/>
        <end position="427"/>
    </location>
</feature>
<accession>A0ABS9ZA18</accession>
<sequence>MSSVEAGRHHGVVTHHELKQTLSTLQLWGIAVGLVISGEYFGWSYGWATAGTLGFLITSVFIAVMYTTFIFSFTELTTSIPHAGGPFAYARHAFGDFGGFVAGVATLVEFVFAPPAIALAIGAYLNVQFPALDPKIAASGAFLVFVALNIVGVQIAATFELFVTILAIIELLVFMGVVSPGFSVANFVKGGWSGHDAFSLSSIPGIFAAIPFAIWFFLAIEGVAMAAEEAKDPRRSIPIAYIAGILTLIVLAIGVMLFAGAAGDWTKLSNINDPLPKAMKFIVGENSNWLHMLVWIGLFGLIASFHGIIMGYSRQIFALARAGYLPPFLAKVHPRFKTPHRAIIAGGLVGLAAIFSDNIGSFGGQSLTANIVTMSVLGAIVMYIISMMSLFVLRRREPDMERPYKTPFYPVFPAIALISAVISLIAMVYYNQLVTGVFLACFGLAYVYYVATRRRREEAPLDVMLESPEELAEDLQAAAVPASTK</sequence>
<dbReference type="Pfam" id="PF13520">
    <property type="entry name" value="AA_permease_2"/>
    <property type="match status" value="1"/>
</dbReference>
<evidence type="ECO:0000256" key="1">
    <source>
        <dbReference type="ARBA" id="ARBA00004651"/>
    </source>
</evidence>
<dbReference type="InterPro" id="IPR004757">
    <property type="entry name" value="EtNH_permease"/>
</dbReference>
<evidence type="ECO:0000313" key="7">
    <source>
        <dbReference type="EMBL" id="MCI4683896.1"/>
    </source>
</evidence>
<feature type="transmembrane region" description="Helical" evidence="6">
    <location>
        <begin position="342"/>
        <end position="359"/>
    </location>
</feature>
<organism evidence="7 8">
    <name type="scientific">Candidatus Rhodoblastus alkanivorans</name>
    <dbReference type="NCBI Taxonomy" id="2954117"/>
    <lineage>
        <taxon>Bacteria</taxon>
        <taxon>Pseudomonadati</taxon>
        <taxon>Pseudomonadota</taxon>
        <taxon>Alphaproteobacteria</taxon>
        <taxon>Hyphomicrobiales</taxon>
        <taxon>Rhodoblastaceae</taxon>
        <taxon>Rhodoblastus</taxon>
    </lineage>
</organism>
<evidence type="ECO:0000256" key="3">
    <source>
        <dbReference type="ARBA" id="ARBA00022692"/>
    </source>
</evidence>
<comment type="subcellular location">
    <subcellularLocation>
        <location evidence="1">Cell membrane</location>
        <topology evidence="1">Multi-pass membrane protein</topology>
    </subcellularLocation>
</comment>
<protein>
    <submittedName>
        <fullName evidence="7">Ethanolamine permease</fullName>
    </submittedName>
</protein>
<evidence type="ECO:0000256" key="2">
    <source>
        <dbReference type="ARBA" id="ARBA00022475"/>
    </source>
</evidence>
<dbReference type="PANTHER" id="PTHR42770:SF7">
    <property type="entry name" value="MEMBRANE PROTEIN"/>
    <property type="match status" value="1"/>
</dbReference>
<reference evidence="7" key="1">
    <citation type="journal article" date="2022" name="ISME J.">
        <title>Identification of active gaseous-alkane degraders at natural gas seeps.</title>
        <authorList>
            <person name="Farhan Ul Haque M."/>
            <person name="Hernandez M."/>
            <person name="Crombie A.T."/>
            <person name="Murrell J.C."/>
        </authorList>
    </citation>
    <scope>NUCLEOTIDE SEQUENCE</scope>
    <source>
        <strain evidence="7">PC2</strain>
    </source>
</reference>
<feature type="transmembrane region" description="Helical" evidence="6">
    <location>
        <begin position="25"/>
        <end position="43"/>
    </location>
</feature>
<proteinExistence type="predicted"/>
<dbReference type="NCBIfam" id="TIGR00908">
    <property type="entry name" value="2A0305"/>
    <property type="match status" value="1"/>
</dbReference>
<dbReference type="Proteomes" id="UP001139104">
    <property type="component" value="Unassembled WGS sequence"/>
</dbReference>
<dbReference type="EMBL" id="JAIVFP010000001">
    <property type="protein sequence ID" value="MCI4683896.1"/>
    <property type="molecule type" value="Genomic_DNA"/>
</dbReference>
<keyword evidence="5 6" id="KW-0472">Membrane</keyword>
<feature type="transmembrane region" description="Helical" evidence="6">
    <location>
        <begin position="55"/>
        <end position="76"/>
    </location>
</feature>
<keyword evidence="3 6" id="KW-0812">Transmembrane</keyword>
<dbReference type="PANTHER" id="PTHR42770">
    <property type="entry name" value="AMINO ACID TRANSPORTER-RELATED"/>
    <property type="match status" value="1"/>
</dbReference>
<dbReference type="InterPro" id="IPR002293">
    <property type="entry name" value="AA/rel_permease1"/>
</dbReference>
<feature type="transmembrane region" description="Helical" evidence="6">
    <location>
        <begin position="371"/>
        <end position="394"/>
    </location>
</feature>
<dbReference type="RefSeq" id="WP_243067816.1">
    <property type="nucleotide sequence ID" value="NZ_JAIVFK010000006.1"/>
</dbReference>
<keyword evidence="2" id="KW-1003">Cell membrane</keyword>
<evidence type="ECO:0000313" key="8">
    <source>
        <dbReference type="Proteomes" id="UP001139104"/>
    </source>
</evidence>
<feature type="transmembrane region" description="Helical" evidence="6">
    <location>
        <begin position="433"/>
        <end position="451"/>
    </location>
</feature>